<keyword evidence="2" id="KW-1185">Reference proteome</keyword>
<dbReference type="SUPFAM" id="SSF53850">
    <property type="entry name" value="Periplasmic binding protein-like II"/>
    <property type="match status" value="1"/>
</dbReference>
<dbReference type="AlphaFoldDB" id="A0A927H5W5"/>
<evidence type="ECO:0000313" key="2">
    <source>
        <dbReference type="Proteomes" id="UP000632125"/>
    </source>
</evidence>
<comment type="caution">
    <text evidence="1">The sequence shown here is derived from an EMBL/GenBank/DDBJ whole genome shotgun (WGS) entry which is preliminary data.</text>
</comment>
<dbReference type="PANTHER" id="PTHR43649:SF12">
    <property type="entry name" value="DIACETYLCHITOBIOSE BINDING PROTEIN DASA"/>
    <property type="match status" value="1"/>
</dbReference>
<dbReference type="InterPro" id="IPR050490">
    <property type="entry name" value="Bact_solute-bd_prot1"/>
</dbReference>
<protein>
    <submittedName>
        <fullName evidence="1">Extracellular solute-binding protein</fullName>
    </submittedName>
</protein>
<evidence type="ECO:0000313" key="1">
    <source>
        <dbReference type="EMBL" id="MBD2868968.1"/>
    </source>
</evidence>
<sequence length="558" mass="63064">MAPLKDNKSQKDGEGKVSMLKFKPTATITVILLAMLFIVACSDNGNTGGQEQPSHSGENSAKRGSITVSMYDRGNVPAEAGTAEKNSWTDWVVENGPTDVKFITVPRWESTDKFNVLLASGDAPDLIQEYATAFRDSLYRTGQVIPIDELIEKHSTTYKKLLETYPVLRKAGTKPDGKLYEIGKLSPMLPDEVMFVRKDWLDKLNLKAPTTDQELLDVMRAFASEDPDGNGKADTYGIADAQGRGLYVMFQDVEWIVQDGQLVKDWERKQAALDYHKKIYEEGLIDKDYLTDKNREQQRQFFLQGRAGVYTGRIASMADFNLYETFRKNNPDAELIVVPWPETKYGRFISYFQNPVQMTAVINSTAKDPASVIKYVDFMSQETTGETLLYGFEGTHWEQSATGCPKILDDERYKNEVSWTADFQMLFSKTLLGDCATLEGQLNPEVPIQKEFLDLYHQAEETFNGKDIPWLTHPEHMPTLPDDLQIISSTITPTMEEISTKAIITKSYSAEQAMQDMKKVWDSAGGKKLEEWYANWYAENSGNAILAKDLIEFNDSLK</sequence>
<dbReference type="Proteomes" id="UP000632125">
    <property type="component" value="Unassembled WGS sequence"/>
</dbReference>
<dbReference type="EMBL" id="JACXIY010000013">
    <property type="protein sequence ID" value="MBD2868968.1"/>
    <property type="molecule type" value="Genomic_DNA"/>
</dbReference>
<organism evidence="1 2">
    <name type="scientific">Paenibacillus arenilitoris</name>
    <dbReference type="NCBI Taxonomy" id="2772299"/>
    <lineage>
        <taxon>Bacteria</taxon>
        <taxon>Bacillati</taxon>
        <taxon>Bacillota</taxon>
        <taxon>Bacilli</taxon>
        <taxon>Bacillales</taxon>
        <taxon>Paenibacillaceae</taxon>
        <taxon>Paenibacillus</taxon>
    </lineage>
</organism>
<reference evidence="1" key="1">
    <citation type="submission" date="2020-09" db="EMBL/GenBank/DDBJ databases">
        <title>A novel bacterium of genus Paenibacillus, isolated from South China Sea.</title>
        <authorList>
            <person name="Huang H."/>
            <person name="Mo K."/>
            <person name="Hu Y."/>
        </authorList>
    </citation>
    <scope>NUCLEOTIDE SEQUENCE</scope>
    <source>
        <strain evidence="1">IB182493</strain>
    </source>
</reference>
<accession>A0A927H5W5</accession>
<dbReference type="Gene3D" id="3.40.190.10">
    <property type="entry name" value="Periplasmic binding protein-like II"/>
    <property type="match status" value="2"/>
</dbReference>
<gene>
    <name evidence="1" type="ORF">IDH41_10285</name>
</gene>
<dbReference type="PANTHER" id="PTHR43649">
    <property type="entry name" value="ARABINOSE-BINDING PROTEIN-RELATED"/>
    <property type="match status" value="1"/>
</dbReference>
<dbReference type="RefSeq" id="WP_190860707.1">
    <property type="nucleotide sequence ID" value="NZ_JACXIY010000013.1"/>
</dbReference>
<proteinExistence type="predicted"/>
<name>A0A927H5W5_9BACL</name>